<keyword evidence="2" id="KW-0863">Zinc-finger</keyword>
<dbReference type="PROSITE" id="PS01359">
    <property type="entry name" value="ZF_PHD_1"/>
    <property type="match status" value="1"/>
</dbReference>
<keyword evidence="5" id="KW-1185">Reference proteome</keyword>
<dbReference type="InterPro" id="IPR011011">
    <property type="entry name" value="Znf_FYVE_PHD"/>
</dbReference>
<reference evidence="6" key="2">
    <citation type="submission" date="2025-08" db="UniProtKB">
        <authorList>
            <consortium name="RefSeq"/>
        </authorList>
    </citation>
    <scope>IDENTIFICATION</scope>
    <source>
        <tissue evidence="6">Leaf</tissue>
    </source>
</reference>
<dbReference type="InterPro" id="IPR013083">
    <property type="entry name" value="Znf_RING/FYVE/PHD"/>
</dbReference>
<evidence type="ECO:0000259" key="4">
    <source>
        <dbReference type="SMART" id="SM00249"/>
    </source>
</evidence>
<evidence type="ECO:0000313" key="6">
    <source>
        <dbReference type="RefSeq" id="XP_010505247.1"/>
    </source>
</evidence>
<keyword evidence="3" id="KW-0862">Zinc</keyword>
<evidence type="ECO:0000256" key="3">
    <source>
        <dbReference type="ARBA" id="ARBA00022833"/>
    </source>
</evidence>
<evidence type="ECO:0000256" key="2">
    <source>
        <dbReference type="ARBA" id="ARBA00022771"/>
    </source>
</evidence>
<dbReference type="Proteomes" id="UP000694864">
    <property type="component" value="Chromosome 1"/>
</dbReference>
<proteinExistence type="predicted"/>
<sequence length="209" mass="22484">MNPEQNPRECVVCREAEPSFIHTVSKTGVLRRLCTDCLLKEHRELFCPVCFKVFDNGAAPPTRITCLNCPLSTHRSCSPKPPSSSAAASSSSSAPPPASSFTCPPCSDPNFTFFPKSRVNGDVPVPVPVPETPLSKVSAMALVAAAKISVAIMKDAVVQLKDEAFKKIVAAQAAKLKAKAALENLQDLVIRQKAQQNLTPSKRKADDDR</sequence>
<dbReference type="SUPFAM" id="SSF57903">
    <property type="entry name" value="FYVE/PHD zinc finger"/>
    <property type="match status" value="1"/>
</dbReference>
<evidence type="ECO:0000256" key="1">
    <source>
        <dbReference type="ARBA" id="ARBA00022723"/>
    </source>
</evidence>
<organism evidence="5 6">
    <name type="scientific">Camelina sativa</name>
    <name type="common">False flax</name>
    <name type="synonym">Myagrum sativum</name>
    <dbReference type="NCBI Taxonomy" id="90675"/>
    <lineage>
        <taxon>Eukaryota</taxon>
        <taxon>Viridiplantae</taxon>
        <taxon>Streptophyta</taxon>
        <taxon>Embryophyta</taxon>
        <taxon>Tracheophyta</taxon>
        <taxon>Spermatophyta</taxon>
        <taxon>Magnoliopsida</taxon>
        <taxon>eudicotyledons</taxon>
        <taxon>Gunneridae</taxon>
        <taxon>Pentapetalae</taxon>
        <taxon>rosids</taxon>
        <taxon>malvids</taxon>
        <taxon>Brassicales</taxon>
        <taxon>Brassicaceae</taxon>
        <taxon>Camelineae</taxon>
        <taxon>Camelina</taxon>
    </lineage>
</organism>
<protein>
    <submittedName>
        <fullName evidence="6">Uncharacterized protein LOC104782113</fullName>
    </submittedName>
</protein>
<keyword evidence="1" id="KW-0479">Metal-binding</keyword>
<dbReference type="PANTHER" id="PTHR34451:SF7">
    <property type="entry name" value="PHD FINGER FAMILY PROTEIN"/>
    <property type="match status" value="1"/>
</dbReference>
<feature type="domain" description="Zinc finger PHD-type" evidence="4">
    <location>
        <begin position="46"/>
        <end position="107"/>
    </location>
</feature>
<evidence type="ECO:0000313" key="5">
    <source>
        <dbReference type="Proteomes" id="UP000694864"/>
    </source>
</evidence>
<name>A0ABM0YSJ0_CAMSA</name>
<dbReference type="Gene3D" id="3.30.40.10">
    <property type="entry name" value="Zinc/RING finger domain, C3HC4 (zinc finger)"/>
    <property type="match status" value="1"/>
</dbReference>
<accession>A0ABM0YSJ0</accession>
<dbReference type="RefSeq" id="XP_010505247.1">
    <property type="nucleotide sequence ID" value="XM_010506945.2"/>
</dbReference>
<dbReference type="PANTHER" id="PTHR34451">
    <property type="entry name" value="PHD FINGER FAMILY PROTEIN"/>
    <property type="match status" value="1"/>
</dbReference>
<dbReference type="InterPro" id="IPR019786">
    <property type="entry name" value="Zinc_finger_PHD-type_CS"/>
</dbReference>
<reference evidence="5" key="1">
    <citation type="journal article" date="2014" name="Nat. Commun.">
        <title>The emerging biofuel crop Camelina sativa retains a highly undifferentiated hexaploid genome structure.</title>
        <authorList>
            <person name="Kagale S."/>
            <person name="Koh C."/>
            <person name="Nixon J."/>
            <person name="Bollina V."/>
            <person name="Clarke W.E."/>
            <person name="Tuteja R."/>
            <person name="Spillane C."/>
            <person name="Robinson S.J."/>
            <person name="Links M.G."/>
            <person name="Clarke C."/>
            <person name="Higgins E.E."/>
            <person name="Huebert T."/>
            <person name="Sharpe A.G."/>
            <person name="Parkin I.A."/>
        </authorList>
    </citation>
    <scope>NUCLEOTIDE SEQUENCE [LARGE SCALE GENOMIC DNA]</scope>
    <source>
        <strain evidence="5">cv. DH55</strain>
    </source>
</reference>
<dbReference type="SMART" id="SM00249">
    <property type="entry name" value="PHD"/>
    <property type="match status" value="1"/>
</dbReference>
<dbReference type="GeneID" id="104782113"/>
<gene>
    <name evidence="6" type="primary">LOC104782113</name>
</gene>
<dbReference type="InterPro" id="IPR001965">
    <property type="entry name" value="Znf_PHD"/>
</dbReference>